<dbReference type="InterPro" id="IPR002347">
    <property type="entry name" value="SDR_fam"/>
</dbReference>
<dbReference type="Gene3D" id="3.40.50.720">
    <property type="entry name" value="NAD(P)-binding Rossmann-like Domain"/>
    <property type="match status" value="1"/>
</dbReference>
<dbReference type="KEGG" id="zal:AZF00_18510"/>
<dbReference type="EMBL" id="CP014544">
    <property type="protein sequence ID" value="AMO70173.1"/>
    <property type="molecule type" value="Genomic_DNA"/>
</dbReference>
<dbReference type="PANTHER" id="PTHR43391:SF12">
    <property type="entry name" value="OXIDOREDUCTASE EPHD-RELATED"/>
    <property type="match status" value="1"/>
</dbReference>
<dbReference type="PANTHER" id="PTHR43391">
    <property type="entry name" value="RETINOL DEHYDROGENASE-RELATED"/>
    <property type="match status" value="1"/>
</dbReference>
<comment type="similarity">
    <text evidence="1 3">Belongs to the short-chain dehydrogenases/reductases (SDR) family.</text>
</comment>
<dbReference type="RefSeq" id="WP_062384707.1">
    <property type="nucleotide sequence ID" value="NZ_CP014544.1"/>
</dbReference>
<dbReference type="Proteomes" id="UP000074119">
    <property type="component" value="Chromosome"/>
</dbReference>
<dbReference type="GO" id="GO:0016491">
    <property type="term" value="F:oxidoreductase activity"/>
    <property type="evidence" value="ECO:0007669"/>
    <property type="project" value="UniProtKB-KW"/>
</dbReference>
<name>A0A127MA96_9GAMM</name>
<evidence type="ECO:0000313" key="4">
    <source>
        <dbReference type="EMBL" id="AMO70173.1"/>
    </source>
</evidence>
<dbReference type="CDD" id="cd05233">
    <property type="entry name" value="SDR_c"/>
    <property type="match status" value="1"/>
</dbReference>
<dbReference type="Pfam" id="PF00106">
    <property type="entry name" value="adh_short"/>
    <property type="match status" value="1"/>
</dbReference>
<dbReference type="SUPFAM" id="SSF51735">
    <property type="entry name" value="NAD(P)-binding Rossmann-fold domains"/>
    <property type="match status" value="1"/>
</dbReference>
<keyword evidence="2" id="KW-0560">Oxidoreductase</keyword>
<sequence>MNLNNKLAYVSGAGSGIGRETALVLAKSGCRLAITDICEDSLGETASLIGESVVFIHRLDVADESAYRQCADKLIGDIGVPDIVVNNAGVGLTGFFNDCSLLNWQWIIGINLKGVIHGCHFFAPAMLERGSGQIVNISSGLGLFAAPKMSAYCASKYAVVGLSESLRSEFSTSGVGVTVICPGIVNTAITKNMRVASGEQAAVRATTSAMYQRRNYTPDKIAARIVRAIEKNHGVVPVCPETHIAYALKRLSPRFSSAILSRLMAKTLDPSIVRC</sequence>
<dbReference type="PROSITE" id="PS00061">
    <property type="entry name" value="ADH_SHORT"/>
    <property type="match status" value="1"/>
</dbReference>
<protein>
    <recommendedName>
        <fullName evidence="6">Oxidoreductase SadH</fullName>
    </recommendedName>
</protein>
<dbReference type="InterPro" id="IPR020904">
    <property type="entry name" value="Sc_DH/Rdtase_CS"/>
</dbReference>
<dbReference type="InterPro" id="IPR036291">
    <property type="entry name" value="NAD(P)-bd_dom_sf"/>
</dbReference>
<organism evidence="4 5">
    <name type="scientific">Zhongshania aliphaticivorans</name>
    <dbReference type="NCBI Taxonomy" id="1470434"/>
    <lineage>
        <taxon>Bacteria</taxon>
        <taxon>Pseudomonadati</taxon>
        <taxon>Pseudomonadota</taxon>
        <taxon>Gammaproteobacteria</taxon>
        <taxon>Cellvibrionales</taxon>
        <taxon>Spongiibacteraceae</taxon>
        <taxon>Zhongshania</taxon>
    </lineage>
</organism>
<accession>A0A127MA96</accession>
<dbReference type="PRINTS" id="PR00081">
    <property type="entry name" value="GDHRDH"/>
</dbReference>
<dbReference type="STRING" id="1470434.AZF00_18510"/>
<dbReference type="AlphaFoldDB" id="A0A127MA96"/>
<dbReference type="PRINTS" id="PR00080">
    <property type="entry name" value="SDRFAMILY"/>
</dbReference>
<evidence type="ECO:0000256" key="1">
    <source>
        <dbReference type="ARBA" id="ARBA00006484"/>
    </source>
</evidence>
<proteinExistence type="inferred from homology"/>
<evidence type="ECO:0000256" key="3">
    <source>
        <dbReference type="RuleBase" id="RU000363"/>
    </source>
</evidence>
<reference evidence="4 5" key="1">
    <citation type="submission" date="2015-12" db="EMBL/GenBank/DDBJ databases">
        <authorList>
            <person name="Shamseldin A."/>
            <person name="Moawad H."/>
            <person name="Abd El-Rahim W.M."/>
            <person name="Sadowsky M.J."/>
        </authorList>
    </citation>
    <scope>NUCLEOTIDE SEQUENCE [LARGE SCALE GENOMIC DNA]</scope>
    <source>
        <strain evidence="4 5">SM2</strain>
    </source>
</reference>
<evidence type="ECO:0000256" key="2">
    <source>
        <dbReference type="ARBA" id="ARBA00023002"/>
    </source>
</evidence>
<evidence type="ECO:0000313" key="5">
    <source>
        <dbReference type="Proteomes" id="UP000074119"/>
    </source>
</evidence>
<gene>
    <name evidence="4" type="ORF">AZF00_18510</name>
</gene>
<evidence type="ECO:0008006" key="6">
    <source>
        <dbReference type="Google" id="ProtNLM"/>
    </source>
</evidence>